<keyword evidence="14" id="KW-0443">Lipid metabolism</keyword>
<keyword evidence="11 24" id="KW-0812">Transmembrane</keyword>
<dbReference type="PANTHER" id="PTHR46382">
    <property type="entry name" value="PHOSPHATIDATE CYTIDYLYLTRANSFERASE"/>
    <property type="match status" value="1"/>
</dbReference>
<dbReference type="AlphaFoldDB" id="A0A6N2SHQ8"/>
<protein>
    <recommendedName>
        <fullName evidence="7">Phosphatidate cytidylyltransferase</fullName>
        <ecNumber evidence="6">2.7.7.41</ecNumber>
    </recommendedName>
    <alternativeName>
        <fullName evidence="20">CDP-DAG synthase</fullName>
    </alternativeName>
    <alternativeName>
        <fullName evidence="22">CDP-DG synthase</fullName>
    </alternativeName>
    <alternativeName>
        <fullName evidence="18">CDP-diacylglycerol synthase</fullName>
    </alternativeName>
    <alternativeName>
        <fullName evidence="21">CDP-diglyceride pyrophosphorylase</fullName>
    </alternativeName>
    <alternativeName>
        <fullName evidence="23">CDP-diglyceride synthase</fullName>
    </alternativeName>
    <alternativeName>
        <fullName evidence="19">CTP:phosphatidate cytidylyltransferase</fullName>
    </alternativeName>
</protein>
<evidence type="ECO:0000256" key="10">
    <source>
        <dbReference type="ARBA" id="ARBA00022679"/>
    </source>
</evidence>
<evidence type="ECO:0000256" key="15">
    <source>
        <dbReference type="ARBA" id="ARBA00023136"/>
    </source>
</evidence>
<sequence length="281" mass="30439">MKQRILSAAVGLCVLFVVLRFFDTLILNAAVSVISLLALYEMLAATGHIRYRGLSLACFLTAAWIPFLKTSYFVQLRLFPVLVYLLVVVLFCILLAKHETLNFEDVGFAFFVSLFIPLSITTAIYMRDSFGAVLGMFYVLVALGGAWLCDTCAYFSGVAFGKHKMAPKISPKKTVEGAVGGVIGALLLLLGVAYLLSHGFAMLGSPIEVDYLRLALISPLLSLTSMVGDLSASVIKRQCGIKDFGSIMPGHGGVLDRFDSVLFVMPLVYIIARHLPLAGLA</sequence>
<accession>A0A6N2SHQ8</accession>
<evidence type="ECO:0000256" key="19">
    <source>
        <dbReference type="ARBA" id="ARBA00031825"/>
    </source>
</evidence>
<comment type="similarity">
    <text evidence="5">Belongs to the CDS family.</text>
</comment>
<comment type="pathway">
    <text evidence="3">Phospholipid metabolism; CDP-diacylglycerol biosynthesis; CDP-diacylglycerol from sn-glycerol 3-phosphate: step 3/3.</text>
</comment>
<name>A0A6N2SHQ8_9FIRM</name>
<evidence type="ECO:0000256" key="13">
    <source>
        <dbReference type="ARBA" id="ARBA00022989"/>
    </source>
</evidence>
<organism evidence="25">
    <name type="scientific">uncultured Anaerotruncus sp</name>
    <dbReference type="NCBI Taxonomy" id="905011"/>
    <lineage>
        <taxon>Bacteria</taxon>
        <taxon>Bacillati</taxon>
        <taxon>Bacillota</taxon>
        <taxon>Clostridia</taxon>
        <taxon>Eubacteriales</taxon>
        <taxon>Oscillospiraceae</taxon>
        <taxon>Anaerotruncus</taxon>
        <taxon>environmental samples</taxon>
    </lineage>
</organism>
<dbReference type="EC" id="2.7.7.41" evidence="6"/>
<keyword evidence="16" id="KW-0594">Phospholipid biosynthesis</keyword>
<evidence type="ECO:0000256" key="12">
    <source>
        <dbReference type="ARBA" id="ARBA00022695"/>
    </source>
</evidence>
<evidence type="ECO:0000256" key="8">
    <source>
        <dbReference type="ARBA" id="ARBA00022475"/>
    </source>
</evidence>
<feature type="transmembrane region" description="Helical" evidence="24">
    <location>
        <begin position="132"/>
        <end position="156"/>
    </location>
</feature>
<feature type="transmembrane region" description="Helical" evidence="24">
    <location>
        <begin position="78"/>
        <end position="96"/>
    </location>
</feature>
<feature type="transmembrane region" description="Helical" evidence="24">
    <location>
        <begin position="30"/>
        <end position="47"/>
    </location>
</feature>
<proteinExistence type="inferred from homology"/>
<evidence type="ECO:0000256" key="23">
    <source>
        <dbReference type="ARBA" id="ARBA00033406"/>
    </source>
</evidence>
<feature type="transmembrane region" description="Helical" evidence="24">
    <location>
        <begin position="108"/>
        <end position="126"/>
    </location>
</feature>
<dbReference type="GO" id="GO:0016024">
    <property type="term" value="P:CDP-diacylglycerol biosynthetic process"/>
    <property type="evidence" value="ECO:0007669"/>
    <property type="project" value="TreeGrafter"/>
</dbReference>
<evidence type="ECO:0000256" key="7">
    <source>
        <dbReference type="ARBA" id="ARBA00019373"/>
    </source>
</evidence>
<keyword evidence="9" id="KW-0444">Lipid biosynthesis</keyword>
<feature type="transmembrane region" description="Helical" evidence="24">
    <location>
        <begin position="216"/>
        <end position="235"/>
    </location>
</feature>
<keyword evidence="15 24" id="KW-0472">Membrane</keyword>
<comment type="subcellular location">
    <subcellularLocation>
        <location evidence="2">Cell membrane</location>
        <topology evidence="2">Multi-pass membrane protein</topology>
    </subcellularLocation>
</comment>
<evidence type="ECO:0000256" key="14">
    <source>
        <dbReference type="ARBA" id="ARBA00023098"/>
    </source>
</evidence>
<gene>
    <name evidence="25" type="primary">cdsA</name>
    <name evidence="25" type="ORF">AULFYP135_00881</name>
</gene>
<keyword evidence="8" id="KW-1003">Cell membrane</keyword>
<keyword evidence="10 25" id="KW-0808">Transferase</keyword>
<evidence type="ECO:0000256" key="21">
    <source>
        <dbReference type="ARBA" id="ARBA00032396"/>
    </source>
</evidence>
<evidence type="ECO:0000256" key="5">
    <source>
        <dbReference type="ARBA" id="ARBA00010185"/>
    </source>
</evidence>
<evidence type="ECO:0000256" key="22">
    <source>
        <dbReference type="ARBA" id="ARBA00032743"/>
    </source>
</evidence>
<dbReference type="PANTHER" id="PTHR46382:SF1">
    <property type="entry name" value="PHOSPHATIDATE CYTIDYLYLTRANSFERASE"/>
    <property type="match status" value="1"/>
</dbReference>
<evidence type="ECO:0000256" key="11">
    <source>
        <dbReference type="ARBA" id="ARBA00022692"/>
    </source>
</evidence>
<feature type="transmembrane region" description="Helical" evidence="24">
    <location>
        <begin position="177"/>
        <end position="196"/>
    </location>
</feature>
<keyword evidence="17" id="KW-1208">Phospholipid metabolism</keyword>
<evidence type="ECO:0000256" key="20">
    <source>
        <dbReference type="ARBA" id="ARBA00032253"/>
    </source>
</evidence>
<evidence type="ECO:0000256" key="4">
    <source>
        <dbReference type="ARBA" id="ARBA00005189"/>
    </source>
</evidence>
<reference evidence="25" key="1">
    <citation type="submission" date="2019-11" db="EMBL/GenBank/DDBJ databases">
        <authorList>
            <person name="Feng L."/>
        </authorList>
    </citation>
    <scope>NUCLEOTIDE SEQUENCE</scope>
    <source>
        <strain evidence="25">AundefinedLFYP135</strain>
    </source>
</reference>
<comment type="pathway">
    <text evidence="4">Lipid metabolism.</text>
</comment>
<feature type="transmembrane region" description="Helical" evidence="24">
    <location>
        <begin position="54"/>
        <end position="72"/>
    </location>
</feature>
<evidence type="ECO:0000256" key="16">
    <source>
        <dbReference type="ARBA" id="ARBA00023209"/>
    </source>
</evidence>
<dbReference type="Pfam" id="PF01148">
    <property type="entry name" value="CTP_transf_1"/>
    <property type="match status" value="1"/>
</dbReference>
<keyword evidence="13 24" id="KW-1133">Transmembrane helix</keyword>
<keyword evidence="12 25" id="KW-0548">Nucleotidyltransferase</keyword>
<evidence type="ECO:0000256" key="9">
    <source>
        <dbReference type="ARBA" id="ARBA00022516"/>
    </source>
</evidence>
<comment type="catalytic activity">
    <reaction evidence="1">
        <text>a 1,2-diacyl-sn-glycero-3-phosphate + CTP + H(+) = a CDP-1,2-diacyl-sn-glycerol + diphosphate</text>
        <dbReference type="Rhea" id="RHEA:16229"/>
        <dbReference type="ChEBI" id="CHEBI:15378"/>
        <dbReference type="ChEBI" id="CHEBI:33019"/>
        <dbReference type="ChEBI" id="CHEBI:37563"/>
        <dbReference type="ChEBI" id="CHEBI:58332"/>
        <dbReference type="ChEBI" id="CHEBI:58608"/>
        <dbReference type="EC" id="2.7.7.41"/>
    </reaction>
</comment>
<evidence type="ECO:0000256" key="17">
    <source>
        <dbReference type="ARBA" id="ARBA00023264"/>
    </source>
</evidence>
<dbReference type="GO" id="GO:0005886">
    <property type="term" value="C:plasma membrane"/>
    <property type="evidence" value="ECO:0007669"/>
    <property type="project" value="UniProtKB-SubCell"/>
</dbReference>
<evidence type="ECO:0000256" key="1">
    <source>
        <dbReference type="ARBA" id="ARBA00001698"/>
    </source>
</evidence>
<evidence type="ECO:0000256" key="6">
    <source>
        <dbReference type="ARBA" id="ARBA00012487"/>
    </source>
</evidence>
<dbReference type="GO" id="GO:0004605">
    <property type="term" value="F:phosphatidate cytidylyltransferase activity"/>
    <property type="evidence" value="ECO:0007669"/>
    <property type="project" value="UniProtKB-EC"/>
</dbReference>
<evidence type="ECO:0000313" key="25">
    <source>
        <dbReference type="EMBL" id="VYS91270.1"/>
    </source>
</evidence>
<evidence type="ECO:0000256" key="3">
    <source>
        <dbReference type="ARBA" id="ARBA00005119"/>
    </source>
</evidence>
<evidence type="ECO:0000256" key="18">
    <source>
        <dbReference type="ARBA" id="ARBA00029893"/>
    </source>
</evidence>
<evidence type="ECO:0000256" key="2">
    <source>
        <dbReference type="ARBA" id="ARBA00004651"/>
    </source>
</evidence>
<dbReference type="EMBL" id="CACRSL010000003">
    <property type="protein sequence ID" value="VYS91270.1"/>
    <property type="molecule type" value="Genomic_DNA"/>
</dbReference>
<evidence type="ECO:0000256" key="24">
    <source>
        <dbReference type="SAM" id="Phobius"/>
    </source>
</evidence>